<dbReference type="PRINTS" id="PR00038">
    <property type="entry name" value="HTHLUXR"/>
</dbReference>
<organism evidence="5 6">
    <name type="scientific">Arthrobacter cheniae</name>
    <dbReference type="NCBI Taxonomy" id="1258888"/>
    <lineage>
        <taxon>Bacteria</taxon>
        <taxon>Bacillati</taxon>
        <taxon>Actinomycetota</taxon>
        <taxon>Actinomycetes</taxon>
        <taxon>Micrococcales</taxon>
        <taxon>Micrococcaceae</taxon>
        <taxon>Arthrobacter</taxon>
    </lineage>
</organism>
<evidence type="ECO:0000256" key="2">
    <source>
        <dbReference type="ARBA" id="ARBA00023125"/>
    </source>
</evidence>
<evidence type="ECO:0000256" key="3">
    <source>
        <dbReference type="ARBA" id="ARBA00023163"/>
    </source>
</evidence>
<dbReference type="PANTHER" id="PTHR44688">
    <property type="entry name" value="DNA-BINDING TRANSCRIPTIONAL ACTIVATOR DEVR_DOSR"/>
    <property type="match status" value="1"/>
</dbReference>
<keyword evidence="3" id="KW-0804">Transcription</keyword>
<dbReference type="Pfam" id="PF13191">
    <property type="entry name" value="AAA_16"/>
    <property type="match status" value="1"/>
</dbReference>
<dbReference type="Proteomes" id="UP000272560">
    <property type="component" value="Unassembled WGS sequence"/>
</dbReference>
<dbReference type="SUPFAM" id="SSF52540">
    <property type="entry name" value="P-loop containing nucleoside triphosphate hydrolases"/>
    <property type="match status" value="1"/>
</dbReference>
<evidence type="ECO:0000259" key="4">
    <source>
        <dbReference type="PROSITE" id="PS50043"/>
    </source>
</evidence>
<evidence type="ECO:0000256" key="1">
    <source>
        <dbReference type="ARBA" id="ARBA00023015"/>
    </source>
</evidence>
<dbReference type="EMBL" id="QZVT01000003">
    <property type="protein sequence ID" value="RJT80894.1"/>
    <property type="molecule type" value="Genomic_DNA"/>
</dbReference>
<accession>A0A3A5MCJ6</accession>
<feature type="domain" description="HTH luxR-type" evidence="4">
    <location>
        <begin position="822"/>
        <end position="886"/>
    </location>
</feature>
<dbReference type="InterPro" id="IPR000792">
    <property type="entry name" value="Tscrpt_reg_LuxR_C"/>
</dbReference>
<proteinExistence type="predicted"/>
<keyword evidence="6" id="KW-1185">Reference proteome</keyword>
<keyword evidence="2" id="KW-0238">DNA-binding</keyword>
<dbReference type="GO" id="GO:0006355">
    <property type="term" value="P:regulation of DNA-templated transcription"/>
    <property type="evidence" value="ECO:0007669"/>
    <property type="project" value="InterPro"/>
</dbReference>
<keyword evidence="1" id="KW-0805">Transcription regulation</keyword>
<dbReference type="SUPFAM" id="SSF46894">
    <property type="entry name" value="C-terminal effector domain of the bipartite response regulators"/>
    <property type="match status" value="1"/>
</dbReference>
<dbReference type="InterPro" id="IPR027417">
    <property type="entry name" value="P-loop_NTPase"/>
</dbReference>
<dbReference type="Gene3D" id="3.40.50.300">
    <property type="entry name" value="P-loop containing nucleotide triphosphate hydrolases"/>
    <property type="match status" value="1"/>
</dbReference>
<protein>
    <submittedName>
        <fullName evidence="5">AAA family ATPase</fullName>
    </submittedName>
</protein>
<evidence type="ECO:0000313" key="5">
    <source>
        <dbReference type="EMBL" id="RJT80894.1"/>
    </source>
</evidence>
<dbReference type="SMART" id="SM00382">
    <property type="entry name" value="AAA"/>
    <property type="match status" value="1"/>
</dbReference>
<dbReference type="PANTHER" id="PTHR44688:SF16">
    <property type="entry name" value="DNA-BINDING TRANSCRIPTIONAL ACTIVATOR DEVR_DOSR"/>
    <property type="match status" value="1"/>
</dbReference>
<dbReference type="InterPro" id="IPR003593">
    <property type="entry name" value="AAA+_ATPase"/>
</dbReference>
<dbReference type="CDD" id="cd06170">
    <property type="entry name" value="LuxR_C_like"/>
    <property type="match status" value="1"/>
</dbReference>
<dbReference type="PROSITE" id="PS50043">
    <property type="entry name" value="HTH_LUXR_2"/>
    <property type="match status" value="1"/>
</dbReference>
<sequence length="886" mass="94733">MMADIEAVPALFGRSILVRAVAAELMSPESVGVILVGEAGIGKTAIARQVSDELRNTVRVIPVRGGAGLRSIPYGALSRYLVGLSLADVDSPAVILRHFMKHLSRELRSQVPPVILIDDAHNLDNESCLLIMQLATARKVKVLATARQAPGPSGEFERAAKDGLLSQHLIEPLALADVHELCERLLGGPVLTGTARLLAAKTRGNPLLLTMLVDQGRVQGYLVEVNGVWRARGPRPAIDAPLADLLMHDLGDRSDDELAVLEAMAVSGPVRIASLEADVDWSVLAQLVQEQLIEVDPSSEQVVSLKHPLHGEALRGSIPPARALDLAQRALVPMPESPSTPGELTSFVTAALRASSFVEDAVLLRAARVGNRLHDPAFALKVLDAVREPVPTPSYLLEAAWAQWNDRNFALARVLVDESLQGATDPGVVRDGIVLSLHLHLREGEGAGALHDDVERWADLLIAVGNEDGIDPLVRSAALSEVRLLRVSIEIMRGNLHGTSDLEKMPVGPGLPAEVKLAHLGLLAHALVGTGRPQAASLALEEAHTLLEENLEPLLTYRDSVAGEHLMALVCSGSWDRARDLFHTTYRTDTDSGFLLSGWLDLIEGSMSLCAGSYLDARRRLVLAVEAFRDIDGSHIIEWLSGLAAYACARAGDTPGARALIEAHTTQRGQSDAVAHLMGDAYVAAALGHLQEQDAVSRLRWIALRAEKSHSLLVAATALDHAVVLGDRTALEPLAAVTRSFDGEEGTSLHRFAAAAAGGDRQALIVESEAARRSGYLPLAIRCLEEATLIGPPSGAASRSMDRQLSALRAELRMAPGAGAVPLAHGARLTQGEQVIMKLVAAGHSNREIAEIRAISPRTVEGHLYRIFAKLGITRREVLQQPPATP</sequence>
<dbReference type="Pfam" id="PF00196">
    <property type="entry name" value="GerE"/>
    <property type="match status" value="1"/>
</dbReference>
<gene>
    <name evidence="5" type="ORF">D6T63_06735</name>
</gene>
<dbReference type="Gene3D" id="1.10.10.10">
    <property type="entry name" value="Winged helix-like DNA-binding domain superfamily/Winged helix DNA-binding domain"/>
    <property type="match status" value="1"/>
</dbReference>
<name>A0A3A5MCJ6_9MICC</name>
<dbReference type="InterPro" id="IPR016032">
    <property type="entry name" value="Sig_transdc_resp-reg_C-effctor"/>
</dbReference>
<dbReference type="OrthoDB" id="3197423at2"/>
<reference evidence="5 6" key="1">
    <citation type="submission" date="2018-09" db="EMBL/GenBank/DDBJ databases">
        <title>Novel species of Arthrobacter.</title>
        <authorList>
            <person name="Liu Q."/>
            <person name="Xin Y.-H."/>
        </authorList>
    </citation>
    <scope>NUCLEOTIDE SEQUENCE [LARGE SCALE GENOMIC DNA]</scope>
    <source>
        <strain evidence="5 6">Hz2</strain>
    </source>
</reference>
<dbReference type="InterPro" id="IPR036388">
    <property type="entry name" value="WH-like_DNA-bd_sf"/>
</dbReference>
<dbReference type="SMART" id="SM00421">
    <property type="entry name" value="HTH_LUXR"/>
    <property type="match status" value="1"/>
</dbReference>
<dbReference type="GO" id="GO:0003677">
    <property type="term" value="F:DNA binding"/>
    <property type="evidence" value="ECO:0007669"/>
    <property type="project" value="UniProtKB-KW"/>
</dbReference>
<dbReference type="AlphaFoldDB" id="A0A3A5MCJ6"/>
<comment type="caution">
    <text evidence="5">The sequence shown here is derived from an EMBL/GenBank/DDBJ whole genome shotgun (WGS) entry which is preliminary data.</text>
</comment>
<dbReference type="InterPro" id="IPR041664">
    <property type="entry name" value="AAA_16"/>
</dbReference>
<evidence type="ECO:0000313" key="6">
    <source>
        <dbReference type="Proteomes" id="UP000272560"/>
    </source>
</evidence>